<evidence type="ECO:0000313" key="2">
    <source>
        <dbReference type="EMBL" id="GER50071.1"/>
    </source>
</evidence>
<evidence type="ECO:0000313" key="3">
    <source>
        <dbReference type="Proteomes" id="UP000325081"/>
    </source>
</evidence>
<dbReference type="Pfam" id="PF00464">
    <property type="entry name" value="SHMT"/>
    <property type="match status" value="1"/>
</dbReference>
<dbReference type="InterPro" id="IPR015421">
    <property type="entry name" value="PyrdxlP-dep_Trfase_major"/>
</dbReference>
<dbReference type="GO" id="GO:0008168">
    <property type="term" value="F:methyltransferase activity"/>
    <property type="evidence" value="ECO:0007669"/>
    <property type="project" value="UniProtKB-KW"/>
</dbReference>
<dbReference type="Proteomes" id="UP000325081">
    <property type="component" value="Unassembled WGS sequence"/>
</dbReference>
<dbReference type="GO" id="GO:0032259">
    <property type="term" value="P:methylation"/>
    <property type="evidence" value="ECO:0007669"/>
    <property type="project" value="UniProtKB-KW"/>
</dbReference>
<proteinExistence type="predicted"/>
<feature type="non-terminal residue" evidence="2">
    <location>
        <position position="1"/>
    </location>
</feature>
<dbReference type="AlphaFoldDB" id="A0A5A7R1F2"/>
<dbReference type="InterPro" id="IPR039429">
    <property type="entry name" value="SHMT-like_dom"/>
</dbReference>
<evidence type="ECO:0000259" key="1">
    <source>
        <dbReference type="Pfam" id="PF00464"/>
    </source>
</evidence>
<gene>
    <name evidence="2" type="ORF">STAS_27351</name>
</gene>
<name>A0A5A7R1F2_STRAF</name>
<comment type="caution">
    <text evidence="2">The sequence shown here is derived from an EMBL/GenBank/DDBJ whole genome shotgun (WGS) entry which is preliminary data.</text>
</comment>
<keyword evidence="2" id="KW-0808">Transferase</keyword>
<feature type="domain" description="Serine hydroxymethyltransferase-like" evidence="1">
    <location>
        <begin position="67"/>
        <end position="114"/>
    </location>
</feature>
<dbReference type="SUPFAM" id="SSF53383">
    <property type="entry name" value="PLP-dependent transferases"/>
    <property type="match status" value="1"/>
</dbReference>
<accession>A0A5A7R1F2</accession>
<keyword evidence="3" id="KW-1185">Reference proteome</keyword>
<sequence>GENRTTIGITIPPLFKTLAMEKLQKVVALFPTNPSPVNLDTDNGFNVDFLLLSTRRATRRSKRRRKRAYAHKRFHKVRQKVILLADMAHISRLVTAGGIPSPFDYVDVINNNTNHFTGHAERWSGRARASEYQCPPCPVAAGQVNTSLSVTKLMGVVHFSE</sequence>
<reference evidence="3" key="1">
    <citation type="journal article" date="2019" name="Curr. Biol.">
        <title>Genome Sequence of Striga asiatica Provides Insight into the Evolution of Plant Parasitism.</title>
        <authorList>
            <person name="Yoshida S."/>
            <person name="Kim S."/>
            <person name="Wafula E.K."/>
            <person name="Tanskanen J."/>
            <person name="Kim Y.M."/>
            <person name="Honaas L."/>
            <person name="Yang Z."/>
            <person name="Spallek T."/>
            <person name="Conn C.E."/>
            <person name="Ichihashi Y."/>
            <person name="Cheong K."/>
            <person name="Cui S."/>
            <person name="Der J.P."/>
            <person name="Gundlach H."/>
            <person name="Jiao Y."/>
            <person name="Hori C."/>
            <person name="Ishida J.K."/>
            <person name="Kasahara H."/>
            <person name="Kiba T."/>
            <person name="Kim M.S."/>
            <person name="Koo N."/>
            <person name="Laohavisit A."/>
            <person name="Lee Y.H."/>
            <person name="Lumba S."/>
            <person name="McCourt P."/>
            <person name="Mortimer J.C."/>
            <person name="Mutuku J.M."/>
            <person name="Nomura T."/>
            <person name="Sasaki-Sekimoto Y."/>
            <person name="Seto Y."/>
            <person name="Wang Y."/>
            <person name="Wakatake T."/>
            <person name="Sakakibara H."/>
            <person name="Demura T."/>
            <person name="Yamaguchi S."/>
            <person name="Yoneyama K."/>
            <person name="Manabe R.I."/>
            <person name="Nelson D.C."/>
            <person name="Schulman A.H."/>
            <person name="Timko M.P."/>
            <person name="dePamphilis C.W."/>
            <person name="Choi D."/>
            <person name="Shirasu K."/>
        </authorList>
    </citation>
    <scope>NUCLEOTIDE SEQUENCE [LARGE SCALE GENOMIC DNA]</scope>
    <source>
        <strain evidence="3">cv. UVA1</strain>
    </source>
</reference>
<dbReference type="InterPro" id="IPR015424">
    <property type="entry name" value="PyrdxlP-dep_Trfase"/>
</dbReference>
<dbReference type="Gene3D" id="3.40.640.10">
    <property type="entry name" value="Type I PLP-dependent aspartate aminotransferase-like (Major domain)"/>
    <property type="match status" value="1"/>
</dbReference>
<dbReference type="EMBL" id="BKCP01009070">
    <property type="protein sequence ID" value="GER50071.1"/>
    <property type="molecule type" value="Genomic_DNA"/>
</dbReference>
<protein>
    <submittedName>
        <fullName evidence="2">Serine hydroxymethyltransferase</fullName>
    </submittedName>
</protein>
<dbReference type="OrthoDB" id="10265628at2759"/>
<keyword evidence="2" id="KW-0489">Methyltransferase</keyword>
<organism evidence="2 3">
    <name type="scientific">Striga asiatica</name>
    <name type="common">Asiatic witchweed</name>
    <name type="synonym">Buchnera asiatica</name>
    <dbReference type="NCBI Taxonomy" id="4170"/>
    <lineage>
        <taxon>Eukaryota</taxon>
        <taxon>Viridiplantae</taxon>
        <taxon>Streptophyta</taxon>
        <taxon>Embryophyta</taxon>
        <taxon>Tracheophyta</taxon>
        <taxon>Spermatophyta</taxon>
        <taxon>Magnoliopsida</taxon>
        <taxon>eudicotyledons</taxon>
        <taxon>Gunneridae</taxon>
        <taxon>Pentapetalae</taxon>
        <taxon>asterids</taxon>
        <taxon>lamiids</taxon>
        <taxon>Lamiales</taxon>
        <taxon>Orobanchaceae</taxon>
        <taxon>Buchnereae</taxon>
        <taxon>Striga</taxon>
    </lineage>
</organism>